<dbReference type="KEGG" id="fuv:JR347_03375"/>
<evidence type="ECO:0008006" key="4">
    <source>
        <dbReference type="Google" id="ProtNLM"/>
    </source>
</evidence>
<proteinExistence type="predicted"/>
<gene>
    <name evidence="2" type="ORF">JR347_03375</name>
</gene>
<dbReference type="AlphaFoldDB" id="A0A974WJ34"/>
<evidence type="ECO:0000313" key="3">
    <source>
        <dbReference type="Proteomes" id="UP000662783"/>
    </source>
</evidence>
<organism evidence="2 3">
    <name type="scientific">Fulvivirga lutea</name>
    <dbReference type="NCBI Taxonomy" id="2810512"/>
    <lineage>
        <taxon>Bacteria</taxon>
        <taxon>Pseudomonadati</taxon>
        <taxon>Bacteroidota</taxon>
        <taxon>Cytophagia</taxon>
        <taxon>Cytophagales</taxon>
        <taxon>Fulvivirgaceae</taxon>
        <taxon>Fulvivirga</taxon>
    </lineage>
</organism>
<feature type="compositionally biased region" description="Basic and acidic residues" evidence="1">
    <location>
        <begin position="21"/>
        <end position="30"/>
    </location>
</feature>
<dbReference type="Proteomes" id="UP000662783">
    <property type="component" value="Chromosome"/>
</dbReference>
<sequence>MKYLLFIVSVGILSACSSAPKEEVSEELKSNTESVEAATEELDQTTDDLEKQMEKTTQEVDSLLKDI</sequence>
<name>A0A974WJ34_9BACT</name>
<evidence type="ECO:0000313" key="2">
    <source>
        <dbReference type="EMBL" id="QSE98137.1"/>
    </source>
</evidence>
<keyword evidence="3" id="KW-1185">Reference proteome</keyword>
<dbReference type="EMBL" id="CP070608">
    <property type="protein sequence ID" value="QSE98137.1"/>
    <property type="molecule type" value="Genomic_DNA"/>
</dbReference>
<feature type="region of interest" description="Disordered" evidence="1">
    <location>
        <begin position="21"/>
        <end position="46"/>
    </location>
</feature>
<dbReference type="RefSeq" id="WP_205722645.1">
    <property type="nucleotide sequence ID" value="NZ_CP070608.1"/>
</dbReference>
<reference evidence="2" key="1">
    <citation type="submission" date="2021-02" db="EMBL/GenBank/DDBJ databases">
        <title>Fulvivirga sp. S481 isolated from sea water.</title>
        <authorList>
            <person name="Bae S.S."/>
            <person name="Baek K."/>
        </authorList>
    </citation>
    <scope>NUCLEOTIDE SEQUENCE</scope>
    <source>
        <strain evidence="2">S481</strain>
    </source>
</reference>
<evidence type="ECO:0000256" key="1">
    <source>
        <dbReference type="SAM" id="MobiDB-lite"/>
    </source>
</evidence>
<dbReference type="PROSITE" id="PS51257">
    <property type="entry name" value="PROKAR_LIPOPROTEIN"/>
    <property type="match status" value="1"/>
</dbReference>
<protein>
    <recommendedName>
        <fullName evidence="4">Lipoprotein</fullName>
    </recommendedName>
</protein>
<accession>A0A974WJ34</accession>